<keyword evidence="2" id="KW-1185">Reference proteome</keyword>
<protein>
    <submittedName>
        <fullName evidence="1">Uncharacterized protein</fullName>
    </submittedName>
</protein>
<dbReference type="RefSeq" id="WP_186956113.1">
    <property type="nucleotide sequence ID" value="NZ_JACOFX010000017.1"/>
</dbReference>
<evidence type="ECO:0000313" key="1">
    <source>
        <dbReference type="EMBL" id="MBC3910592.1"/>
    </source>
</evidence>
<dbReference type="Proteomes" id="UP000646911">
    <property type="component" value="Unassembled WGS sequence"/>
</dbReference>
<reference evidence="1 2" key="1">
    <citation type="submission" date="2020-08" db="EMBL/GenBank/DDBJ databases">
        <title>Novel species isolated from subtropical streams in China.</title>
        <authorList>
            <person name="Lu H."/>
        </authorList>
    </citation>
    <scope>NUCLEOTIDE SEQUENCE [LARGE SCALE GENOMIC DNA]</scope>
    <source>
        <strain evidence="1 2">NL8W</strain>
    </source>
</reference>
<sequence>MTLDNIIDTLKGRPGMLVLNHSILEASRFINGFMLGKRSYTQLDARELKFDEEFHRWVQHYYDCPIGVSWAQTILFYEGDYKRALEKFVTLYHEFQGDESSM</sequence>
<comment type="caution">
    <text evidence="1">The sequence shown here is derived from an EMBL/GenBank/DDBJ whole genome shotgun (WGS) entry which is preliminary data.</text>
</comment>
<gene>
    <name evidence="1" type="ORF">H8L47_23780</name>
</gene>
<organism evidence="1 2">
    <name type="scientific">Undibacterium umbellatum</name>
    <dbReference type="NCBI Taxonomy" id="2762300"/>
    <lineage>
        <taxon>Bacteria</taxon>
        <taxon>Pseudomonadati</taxon>
        <taxon>Pseudomonadota</taxon>
        <taxon>Betaproteobacteria</taxon>
        <taxon>Burkholderiales</taxon>
        <taxon>Oxalobacteraceae</taxon>
        <taxon>Undibacterium</taxon>
    </lineage>
</organism>
<proteinExistence type="predicted"/>
<name>A0ABR6ZH92_9BURK</name>
<accession>A0ABR6ZH92</accession>
<dbReference type="EMBL" id="JACOFX010000017">
    <property type="protein sequence ID" value="MBC3910592.1"/>
    <property type="molecule type" value="Genomic_DNA"/>
</dbReference>
<evidence type="ECO:0000313" key="2">
    <source>
        <dbReference type="Proteomes" id="UP000646911"/>
    </source>
</evidence>